<protein>
    <submittedName>
        <fullName evidence="2">Uncharacterized protein</fullName>
    </submittedName>
</protein>
<evidence type="ECO:0000256" key="1">
    <source>
        <dbReference type="SAM" id="MobiDB-lite"/>
    </source>
</evidence>
<proteinExistence type="predicted"/>
<evidence type="ECO:0000313" key="2">
    <source>
        <dbReference type="EMBL" id="AGC72737.1"/>
    </source>
</evidence>
<dbReference type="AlphaFoldDB" id="L7VU62"/>
<sequence length="211" mass="23455">MPRSHAKILTSIWADSDFTSLSSDAQRMYFTLLAQPKLSLVGVLDYVPQRWATFSRDSTRRKVDAAIKELEDRAYVVVDPDTVELLIRSFVRHDIANTVKNSKIQMGFWRAWATVSSVKLRRVIAAEIPDELWNSTLAQVPADALELRADPVDISSGSNRDEDTGSNRRMEPPASCHRPVTPYAPLGGFDAADAIDRAAADAFIHSEDLIA</sequence>
<feature type="region of interest" description="Disordered" evidence="1">
    <location>
        <begin position="151"/>
        <end position="179"/>
    </location>
</feature>
<feature type="compositionally biased region" description="Basic and acidic residues" evidence="1">
    <location>
        <begin position="159"/>
        <end position="171"/>
    </location>
</feature>
<accession>L7VU62</accession>
<name>L7VU62_9BACT</name>
<dbReference type="EMBL" id="JX649911">
    <property type="protein sequence ID" value="AGC72737.1"/>
    <property type="molecule type" value="Genomic_DNA"/>
</dbReference>
<organism evidence="2">
    <name type="scientific">uncultured bacterium A1Q1_fos_2101</name>
    <dbReference type="NCBI Taxonomy" id="1256561"/>
    <lineage>
        <taxon>Bacteria</taxon>
        <taxon>environmental samples</taxon>
    </lineage>
</organism>
<reference evidence="2" key="1">
    <citation type="submission" date="2012-09" db="EMBL/GenBank/DDBJ databases">
        <title>Metagenomic Characterization of a Microbial Community in Wastewater Detects High Levels of Antibiotic Resistance.</title>
        <authorList>
            <person name="Abrams M."/>
            <person name="Caldwell A."/>
            <person name="Vandaei E."/>
            <person name="Lee W."/>
            <person name="Perrott J."/>
            <person name="Khan S.Y."/>
            <person name="Ta J."/>
            <person name="Romero D."/>
            <person name="Nguyen V."/>
            <person name="Pourmand N."/>
            <person name="Ouverney C.C."/>
        </authorList>
    </citation>
    <scope>NUCLEOTIDE SEQUENCE</scope>
</reference>